<evidence type="ECO:0000256" key="3">
    <source>
        <dbReference type="SAM" id="MobiDB-lite"/>
    </source>
</evidence>
<keyword evidence="2 4" id="KW-0472">Membrane</keyword>
<dbReference type="GO" id="GO:0016020">
    <property type="term" value="C:membrane"/>
    <property type="evidence" value="ECO:0007669"/>
    <property type="project" value="UniProtKB-SubCell"/>
</dbReference>
<evidence type="ECO:0000256" key="4">
    <source>
        <dbReference type="SAM" id="Phobius"/>
    </source>
</evidence>
<keyword evidence="6" id="KW-1185">Reference proteome</keyword>
<dbReference type="Proteomes" id="UP000183810">
    <property type="component" value="Chromosome"/>
</dbReference>
<evidence type="ECO:0000313" key="5">
    <source>
        <dbReference type="EMBL" id="APE37077.1"/>
    </source>
</evidence>
<keyword evidence="4" id="KW-1133">Transmembrane helix</keyword>
<dbReference type="OrthoDB" id="3395172at2"/>
<reference evidence="5" key="1">
    <citation type="submission" date="2016-11" db="EMBL/GenBank/DDBJ databases">
        <authorList>
            <person name="Jaros S."/>
            <person name="Januszkiewicz K."/>
            <person name="Wedrychowicz H."/>
        </authorList>
    </citation>
    <scope>NUCLEOTIDE SEQUENCE [LARGE SCALE GENOMIC DNA]</scope>
    <source>
        <strain evidence="5">Y48</strain>
    </source>
</reference>
<gene>
    <name evidence="5" type="ORF">BOX37_27660</name>
</gene>
<protein>
    <recommendedName>
        <fullName evidence="7">Mammalian cell entry protein</fullName>
    </recommendedName>
</protein>
<evidence type="ECO:0000256" key="1">
    <source>
        <dbReference type="ARBA" id="ARBA00004370"/>
    </source>
</evidence>
<dbReference type="EMBL" id="CP018082">
    <property type="protein sequence ID" value="APE37077.1"/>
    <property type="molecule type" value="Genomic_DNA"/>
</dbReference>
<dbReference type="KEGG" id="nsl:BOX37_27660"/>
<dbReference type="PANTHER" id="PTHR37042">
    <property type="entry name" value="OUTER MEMBRANE PROTEIN RV1973"/>
    <property type="match status" value="1"/>
</dbReference>
<evidence type="ECO:0000256" key="2">
    <source>
        <dbReference type="ARBA" id="ARBA00023136"/>
    </source>
</evidence>
<sequence length="191" mass="20306">MAIALDQVDSTTATEGSEVDTAAPEIKGQRRPRRLAAALIVLTVAMFAVLGGAAKLFTDVRASENAGERDRIVLDTGRRVAAELVSLNHTSAKENLDTIAANSTGSFRDQFDKVSGTFSSVLTQGQVESSGEVKEAGIVSVGDDRAVIIAAVTSTVKNSEVPEGQMRVYRMKMTLEKNGSDWLVSDVEFVA</sequence>
<dbReference type="AlphaFoldDB" id="A0A1J0VYJ4"/>
<organism evidence="5 6">
    <name type="scientific">Nocardia mangyaensis</name>
    <dbReference type="NCBI Taxonomy" id="2213200"/>
    <lineage>
        <taxon>Bacteria</taxon>
        <taxon>Bacillati</taxon>
        <taxon>Actinomycetota</taxon>
        <taxon>Actinomycetes</taxon>
        <taxon>Mycobacteriales</taxon>
        <taxon>Nocardiaceae</taxon>
        <taxon>Nocardia</taxon>
    </lineage>
</organism>
<feature type="transmembrane region" description="Helical" evidence="4">
    <location>
        <begin position="35"/>
        <end position="54"/>
    </location>
</feature>
<evidence type="ECO:0000313" key="6">
    <source>
        <dbReference type="Proteomes" id="UP000183810"/>
    </source>
</evidence>
<dbReference type="RefSeq" id="WP_071930247.1">
    <property type="nucleotide sequence ID" value="NZ_CP018082.1"/>
</dbReference>
<dbReference type="PANTHER" id="PTHR37042:SF4">
    <property type="entry name" value="OUTER MEMBRANE PROTEIN RV1973"/>
    <property type="match status" value="1"/>
</dbReference>
<proteinExistence type="predicted"/>
<keyword evidence="4" id="KW-0812">Transmembrane</keyword>
<comment type="subcellular location">
    <subcellularLocation>
        <location evidence="1">Membrane</location>
    </subcellularLocation>
</comment>
<name>A0A1J0VYJ4_9NOCA</name>
<feature type="region of interest" description="Disordered" evidence="3">
    <location>
        <begin position="1"/>
        <end position="27"/>
    </location>
</feature>
<evidence type="ECO:0008006" key="7">
    <source>
        <dbReference type="Google" id="ProtNLM"/>
    </source>
</evidence>
<accession>A0A1J0VYJ4</accession>